<reference evidence="1" key="1">
    <citation type="journal article" date="2023" name="Int. J. Mol. Sci.">
        <title>Metagenomics Revealed a New Genus 'Candidatus Thiocaldithrix dubininis' gen. nov., sp. nov. and a New Species 'Candidatus Thiothrix putei' sp. nov. in the Family Thiotrichaceae, Some Members of Which Have Traits of Both Na+- and H+-Motive Energetics.</title>
        <authorList>
            <person name="Ravin N.V."/>
            <person name="Muntyan M.S."/>
            <person name="Smolyakov D.D."/>
            <person name="Rudenko T.S."/>
            <person name="Beletsky A.V."/>
            <person name="Mardanov A.V."/>
            <person name="Grabovich M.Y."/>
        </authorList>
    </citation>
    <scope>NUCLEOTIDE SEQUENCE</scope>
    <source>
        <strain evidence="1">GKL-01</strain>
    </source>
</reference>
<accession>A0AA95HCB5</accession>
<gene>
    <name evidence="1" type="ORF">QJT80_06500</name>
</gene>
<organism evidence="1">
    <name type="scientific">Candidatus Thiocaldithrix dubininis</name>
    <dbReference type="NCBI Taxonomy" id="3080823"/>
    <lineage>
        <taxon>Bacteria</taxon>
        <taxon>Pseudomonadati</taxon>
        <taxon>Pseudomonadota</taxon>
        <taxon>Gammaproteobacteria</taxon>
        <taxon>Thiotrichales</taxon>
        <taxon>Thiotrichaceae</taxon>
        <taxon>Candidatus Thiocaldithrix</taxon>
    </lineage>
</organism>
<dbReference type="EMBL" id="CP124755">
    <property type="protein sequence ID" value="WGZ92126.1"/>
    <property type="molecule type" value="Genomic_DNA"/>
</dbReference>
<proteinExistence type="predicted"/>
<name>A0AA95HCB5_9GAMM</name>
<dbReference type="KEGG" id="tdu:QJT80_06500"/>
<sequence>MRVLLTQLGQRLLIGLALWYLILLVMGKPVYAHAGDVTNLNNASAAALCQA</sequence>
<protein>
    <submittedName>
        <fullName evidence="1">Uncharacterized protein</fullName>
    </submittedName>
</protein>
<evidence type="ECO:0000313" key="1">
    <source>
        <dbReference type="EMBL" id="WGZ92126.1"/>
    </source>
</evidence>
<dbReference type="AlphaFoldDB" id="A0AA95HCB5"/>
<reference evidence="1" key="2">
    <citation type="submission" date="2023-04" db="EMBL/GenBank/DDBJ databases">
        <authorList>
            <person name="Beletskiy A.V."/>
            <person name="Mardanov A.V."/>
            <person name="Ravin N.V."/>
        </authorList>
    </citation>
    <scope>NUCLEOTIDE SEQUENCE</scope>
    <source>
        <strain evidence="1">GKL-01</strain>
    </source>
</reference>
<dbReference type="Proteomes" id="UP001300672">
    <property type="component" value="Chromosome"/>
</dbReference>